<accession>A0A077FDH4</accession>
<name>A0A077FDH4_9PSED</name>
<dbReference type="PANTHER" id="PTHR30570">
    <property type="entry name" value="PERIPLASMIC PHOSPHATE BINDING COMPONENT OF PHOSPHATE ABC TRANSPORTER"/>
    <property type="match status" value="1"/>
</dbReference>
<dbReference type="Gene3D" id="3.40.190.10">
    <property type="entry name" value="Periplasmic binding protein-like II"/>
    <property type="match status" value="2"/>
</dbReference>
<dbReference type="InterPro" id="IPR006665">
    <property type="entry name" value="OmpA-like"/>
</dbReference>
<dbReference type="SUPFAM" id="SSF53850">
    <property type="entry name" value="Periplasmic binding protein-like II"/>
    <property type="match status" value="1"/>
</dbReference>
<feature type="domain" description="OmpA-like" evidence="4">
    <location>
        <begin position="326"/>
        <end position="440"/>
    </location>
</feature>
<dbReference type="CDD" id="cd13653">
    <property type="entry name" value="PBP2_phosphate_like_1"/>
    <property type="match status" value="1"/>
</dbReference>
<dbReference type="eggNOG" id="COG2885">
    <property type="taxonomic scope" value="Bacteria"/>
</dbReference>
<evidence type="ECO:0000256" key="1">
    <source>
        <dbReference type="ARBA" id="ARBA00022729"/>
    </source>
</evidence>
<proteinExistence type="predicted"/>
<dbReference type="Pfam" id="PF00691">
    <property type="entry name" value="OmpA"/>
    <property type="match status" value="1"/>
</dbReference>
<dbReference type="KEGG" id="palk:PSAKL28_34730"/>
<organism evidence="5 6">
    <name type="scientific">Pseudomonas alkylphenolica</name>
    <dbReference type="NCBI Taxonomy" id="237609"/>
    <lineage>
        <taxon>Bacteria</taxon>
        <taxon>Pseudomonadati</taxon>
        <taxon>Pseudomonadota</taxon>
        <taxon>Gammaproteobacteria</taxon>
        <taxon>Pseudomonadales</taxon>
        <taxon>Pseudomonadaceae</taxon>
        <taxon>Pseudomonas</taxon>
    </lineage>
</organism>
<keyword evidence="2" id="KW-0472">Membrane</keyword>
<keyword evidence="1 3" id="KW-0732">Signal</keyword>
<evidence type="ECO:0000313" key="6">
    <source>
        <dbReference type="Proteomes" id="UP000028931"/>
    </source>
</evidence>
<dbReference type="HOGENOM" id="CLU_026228_8_0_6"/>
<evidence type="ECO:0000256" key="3">
    <source>
        <dbReference type="SAM" id="SignalP"/>
    </source>
</evidence>
<gene>
    <name evidence="5" type="ORF">PSAKL28_34730</name>
</gene>
<dbReference type="EMBL" id="CP009048">
    <property type="protein sequence ID" value="AIL62625.1"/>
    <property type="molecule type" value="Genomic_DNA"/>
</dbReference>
<dbReference type="PROSITE" id="PS51123">
    <property type="entry name" value="OMPA_2"/>
    <property type="match status" value="1"/>
</dbReference>
<dbReference type="InterPro" id="IPR050811">
    <property type="entry name" value="Phosphate_ABC_transporter"/>
</dbReference>
<dbReference type="Proteomes" id="UP000028931">
    <property type="component" value="Chromosome"/>
</dbReference>
<reference evidence="5 6" key="1">
    <citation type="submission" date="2014-07" db="EMBL/GenBank/DDBJ databases">
        <authorList>
            <person name="Lee K."/>
            <person name="Lim J.Y."/>
            <person name="Hwang I."/>
        </authorList>
    </citation>
    <scope>NUCLEOTIDE SEQUENCE [LARGE SCALE GENOMIC DNA]</scope>
    <source>
        <strain evidence="5 6">KL28</strain>
    </source>
</reference>
<sequence>MFRHLSLILLCLLPLLARAAPDTPAQLRIQGSNTIGAALAPALVKGMLEAQRASHISIVTTGIANEIQVSAQDAHGQPLRIDIAAHGSSTGFAALKTGQADLAAASRPIKVSELSALQALGDLNSATAEQVIGLDGVAVIVHPDNPLPQLSTGQLAQIFSGQITTWEELGLGNGPIHLYARDDRSGTFETFKALVLDAVGQTLASTARRFESGEQLASTVLTDRQAIGFSSLASVHGAKVLAIADGASRPMLPSPALVASEDYPLSRRLYFYLSPSQATPWARALVEFAQSPKGQAIVTASGFVGQQVQAVKVPPADNMPPRYRTLARNAQRLSVNFRFQEGNASLDNKALRDVRRVVEFLRQHNKLEQDAVLVGFGDAKDDPERAVLLSRLRAMAVRRELAREGVAPREIIGLGDELPVAANTAEEGRIRNRRVEVWVY</sequence>
<evidence type="ECO:0000256" key="2">
    <source>
        <dbReference type="PROSITE-ProRule" id="PRU00473"/>
    </source>
</evidence>
<dbReference type="AlphaFoldDB" id="A0A077FDH4"/>
<dbReference type="Gene3D" id="3.30.1330.60">
    <property type="entry name" value="OmpA-like domain"/>
    <property type="match status" value="1"/>
</dbReference>
<dbReference type="eggNOG" id="COG0226">
    <property type="taxonomic scope" value="Bacteria"/>
</dbReference>
<feature type="signal peptide" evidence="3">
    <location>
        <begin position="1"/>
        <end position="19"/>
    </location>
</feature>
<evidence type="ECO:0000313" key="5">
    <source>
        <dbReference type="EMBL" id="AIL62625.1"/>
    </source>
</evidence>
<dbReference type="InterPro" id="IPR024370">
    <property type="entry name" value="PBP_domain"/>
</dbReference>
<dbReference type="PANTHER" id="PTHR30570:SF1">
    <property type="entry name" value="PHOSPHATE-BINDING PROTEIN PSTS"/>
    <property type="match status" value="1"/>
</dbReference>
<dbReference type="Pfam" id="PF12849">
    <property type="entry name" value="PBP_like_2"/>
    <property type="match status" value="1"/>
</dbReference>
<dbReference type="GO" id="GO:0016020">
    <property type="term" value="C:membrane"/>
    <property type="evidence" value="ECO:0007669"/>
    <property type="project" value="UniProtKB-UniRule"/>
</dbReference>
<evidence type="ECO:0000259" key="4">
    <source>
        <dbReference type="PROSITE" id="PS51123"/>
    </source>
</evidence>
<dbReference type="RefSeq" id="WP_038612860.1">
    <property type="nucleotide sequence ID" value="NZ_CP009048.1"/>
</dbReference>
<dbReference type="SUPFAM" id="SSF103088">
    <property type="entry name" value="OmpA-like"/>
    <property type="match status" value="1"/>
</dbReference>
<protein>
    <submittedName>
        <fullName evidence="5">Periplasmic phosphate-binding protein</fullName>
    </submittedName>
</protein>
<dbReference type="CDD" id="cd07185">
    <property type="entry name" value="OmpA_C-like"/>
    <property type="match status" value="1"/>
</dbReference>
<feature type="chain" id="PRO_5001718729" evidence="3">
    <location>
        <begin position="20"/>
        <end position="440"/>
    </location>
</feature>
<dbReference type="InterPro" id="IPR036737">
    <property type="entry name" value="OmpA-like_sf"/>
</dbReference>
<dbReference type="OrthoDB" id="9790048at2"/>